<proteinExistence type="inferred from homology"/>
<dbReference type="GO" id="GO:0046872">
    <property type="term" value="F:metal ion binding"/>
    <property type="evidence" value="ECO:0007669"/>
    <property type="project" value="InterPro"/>
</dbReference>
<dbReference type="Proteomes" id="UP000234289">
    <property type="component" value="Unassembled WGS sequence"/>
</dbReference>
<dbReference type="InterPro" id="IPR036849">
    <property type="entry name" value="Enolase-like_C_sf"/>
</dbReference>
<dbReference type="InterPro" id="IPR013651">
    <property type="entry name" value="ATP-grasp_RimK-type"/>
</dbReference>
<dbReference type="InterPro" id="IPR036046">
    <property type="entry name" value="Acylphosphatase-like_dom_sf"/>
</dbReference>
<evidence type="ECO:0000256" key="3">
    <source>
        <dbReference type="RuleBase" id="RU004168"/>
    </source>
</evidence>
<dbReference type="InterPro" id="IPR011761">
    <property type="entry name" value="ATP-grasp"/>
</dbReference>
<accession>A0A2H1J273</accession>
<feature type="active site" evidence="2">
    <location>
        <position position="832"/>
    </location>
</feature>
<dbReference type="Pfam" id="PF13378">
    <property type="entry name" value="MR_MLE_C"/>
    <property type="match status" value="1"/>
</dbReference>
<protein>
    <recommendedName>
        <fullName evidence="2">acylphosphatase</fullName>
        <ecNumber evidence="2">3.6.1.7</ecNumber>
    </recommendedName>
</protein>
<dbReference type="PANTHER" id="PTHR21621:SF0">
    <property type="entry name" value="BETA-CITRYLGLUTAMATE SYNTHASE B-RELATED"/>
    <property type="match status" value="1"/>
</dbReference>
<feature type="domain" description="ATP-grasp" evidence="4">
    <location>
        <begin position="526"/>
        <end position="783"/>
    </location>
</feature>
<organism evidence="6 7">
    <name type="scientific">Brevibacterium aurantiacum</name>
    <dbReference type="NCBI Taxonomy" id="273384"/>
    <lineage>
        <taxon>Bacteria</taxon>
        <taxon>Bacillati</taxon>
        <taxon>Actinomycetota</taxon>
        <taxon>Actinomycetes</taxon>
        <taxon>Micrococcales</taxon>
        <taxon>Brevibacteriaceae</taxon>
        <taxon>Brevibacterium</taxon>
    </lineage>
</organism>
<dbReference type="InterPro" id="IPR001792">
    <property type="entry name" value="Acylphosphatase-like_dom"/>
</dbReference>
<comment type="similarity">
    <text evidence="3">Belongs to the acylphosphatase family.</text>
</comment>
<evidence type="ECO:0000313" key="6">
    <source>
        <dbReference type="EMBL" id="SMX81540.1"/>
    </source>
</evidence>
<keyword evidence="2" id="KW-0378">Hydrolase</keyword>
<dbReference type="SUPFAM" id="SSF54975">
    <property type="entry name" value="Acylphosphatase/BLUF domain-like"/>
    <property type="match status" value="1"/>
</dbReference>
<comment type="catalytic activity">
    <reaction evidence="2">
        <text>an acyl phosphate + H2O = a carboxylate + phosphate + H(+)</text>
        <dbReference type="Rhea" id="RHEA:14965"/>
        <dbReference type="ChEBI" id="CHEBI:15377"/>
        <dbReference type="ChEBI" id="CHEBI:15378"/>
        <dbReference type="ChEBI" id="CHEBI:29067"/>
        <dbReference type="ChEBI" id="CHEBI:43474"/>
        <dbReference type="ChEBI" id="CHEBI:59918"/>
        <dbReference type="EC" id="3.6.1.7"/>
    </reaction>
</comment>
<dbReference type="Gene3D" id="3.30.470.20">
    <property type="entry name" value="ATP-grasp fold, B domain"/>
    <property type="match status" value="2"/>
</dbReference>
<reference evidence="7" key="1">
    <citation type="submission" date="2017-03" db="EMBL/GenBank/DDBJ databases">
        <authorList>
            <person name="Monnet C."/>
        </authorList>
    </citation>
    <scope>NUCLEOTIDE SEQUENCE [LARGE SCALE GENOMIC DNA]</scope>
    <source>
        <strain evidence="7">CNRZ 920</strain>
    </source>
</reference>
<dbReference type="GO" id="GO:0005737">
    <property type="term" value="C:cytoplasm"/>
    <property type="evidence" value="ECO:0007669"/>
    <property type="project" value="TreeGrafter"/>
</dbReference>
<gene>
    <name evidence="6" type="ORF">BAUR920_01653</name>
</gene>
<dbReference type="SUPFAM" id="SSF56059">
    <property type="entry name" value="Glutathione synthetase ATP-binding domain-like"/>
    <property type="match status" value="1"/>
</dbReference>
<dbReference type="GO" id="GO:0003998">
    <property type="term" value="F:acylphosphatase activity"/>
    <property type="evidence" value="ECO:0007669"/>
    <property type="project" value="UniProtKB-EC"/>
</dbReference>
<dbReference type="Gene3D" id="3.30.1490.20">
    <property type="entry name" value="ATP-grasp fold, A domain"/>
    <property type="match status" value="1"/>
</dbReference>
<dbReference type="EC" id="3.6.1.7" evidence="2"/>
<dbReference type="InterPro" id="IPR029017">
    <property type="entry name" value="Enolase-like_N"/>
</dbReference>
<name>A0A2H1J273_BREAU</name>
<dbReference type="InterPro" id="IPR013815">
    <property type="entry name" value="ATP_grasp_subdomain_1"/>
</dbReference>
<dbReference type="Gene3D" id="3.30.70.100">
    <property type="match status" value="1"/>
</dbReference>
<evidence type="ECO:0000313" key="7">
    <source>
        <dbReference type="Proteomes" id="UP000234289"/>
    </source>
</evidence>
<dbReference type="Gene3D" id="3.30.390.10">
    <property type="entry name" value="Enolase-like, N-terminal domain"/>
    <property type="match status" value="1"/>
</dbReference>
<dbReference type="AlphaFoldDB" id="A0A2H1J273"/>
<keyword evidence="1" id="KW-0067">ATP-binding</keyword>
<evidence type="ECO:0000259" key="5">
    <source>
        <dbReference type="PROSITE" id="PS51160"/>
    </source>
</evidence>
<dbReference type="Pfam" id="PF08443">
    <property type="entry name" value="RimK"/>
    <property type="match status" value="1"/>
</dbReference>
<dbReference type="GO" id="GO:0005524">
    <property type="term" value="F:ATP binding"/>
    <property type="evidence" value="ECO:0007669"/>
    <property type="project" value="UniProtKB-UniRule"/>
</dbReference>
<evidence type="ECO:0000259" key="4">
    <source>
        <dbReference type="PROSITE" id="PS50975"/>
    </source>
</evidence>
<dbReference type="PANTHER" id="PTHR21621">
    <property type="entry name" value="RIBOSOMAL PROTEIN S6 MODIFICATION PROTEIN"/>
    <property type="match status" value="1"/>
</dbReference>
<keyword evidence="6" id="KW-0436">Ligase</keyword>
<dbReference type="PROSITE" id="PS50975">
    <property type="entry name" value="ATP_GRASP"/>
    <property type="match status" value="1"/>
</dbReference>
<dbReference type="GO" id="GO:0018169">
    <property type="term" value="F:ribosomal S6-glutamic acid ligase activity"/>
    <property type="evidence" value="ECO:0007669"/>
    <property type="project" value="TreeGrafter"/>
</dbReference>
<dbReference type="InterPro" id="IPR029065">
    <property type="entry name" value="Enolase_C-like"/>
</dbReference>
<dbReference type="SUPFAM" id="SSF51604">
    <property type="entry name" value="Enolase C-terminal domain-like"/>
    <property type="match status" value="1"/>
</dbReference>
<dbReference type="GO" id="GO:0009432">
    <property type="term" value="P:SOS response"/>
    <property type="evidence" value="ECO:0007669"/>
    <property type="project" value="TreeGrafter"/>
</dbReference>
<dbReference type="RefSeq" id="WP_101639026.1">
    <property type="nucleotide sequence ID" value="NZ_FXZG01000008.1"/>
</dbReference>
<keyword evidence="1" id="KW-0547">Nucleotide-binding</keyword>
<sequence>MPAPEVLSITRVRTFAYRVPARPSSKSRPTNIAVVISAQGPNGDNFSGVGEGQPRSWRTGDDAGDSMNFVSESVKGLPGRTLRIEETATAIAQVRAIMSEVAEVAIRKSEDAGHKHPFRGSMLGIEVALLDLVATARGEALVQLLGHRQETAPRLGSALSIKTEPDRLRDSLRRHLHSEDYSRITGVGDPGTDLRFLERVAGINHELGRHDKPLLLDLDGALDRRNASSYVQEIVTASVDGRLPAEVIIEQPVPVKYSDYLGTLQREASEALEKAGRSDLVVRISGDESVWDVHSLSRLNKVGGVKAINIRPARAGGLLAGFDLAERAVHNDPNIRVFVSRMNGCSRLTSRPLENLALALPKIDGAIVAPVVESDMAMSRLKPEDSAIDVTTAAPGTTLAPALEGPVKTFRARRASGHGVELILAGLISEVENAAIFPEAPAPKYKEIPVTKYNDVDDLHPLGPNGSKGHLLEREALALGLNTTRYSKGAFTATDGKHEPVPFKWSRNPLSSAAALALCTHKEATRMQLQQAGVPVPQGRTFARGDYSTAREFAQRIGYPVVVKPSMGVRGIGVVANIQDEAQLDDAFELMSGSKLGHQDFIVEKHVKGSDYRIVVIGNEVIAAIQREPSSVFGDGRSTIGELLVNKNVARRRNPHLWARPAKYDDAARHELRKAGRDLDTVLAEGEQQLLANTCSLSQGGDSIDVLDEMHPSIREASVAAVKAMPGLFFCGVDFLLEDHTKPLDEQDAGICELNAHAAIGNCEYPMFGTGRPVAETMMRATVDHFGFTAHAERAERLAIHLTIRGRVTGVGYRDWLKRRAGVSGIEGWVRNIDNRTVEAVIVGDTDPVTAVAAATILGPRRAVPTAYEATQIPIPAGLNGFEIRENAPKGTPVEAIDAK</sequence>
<feature type="domain" description="Acylphosphatase-like" evidence="5">
    <location>
        <begin position="799"/>
        <end position="886"/>
    </location>
</feature>
<dbReference type="EMBL" id="FXZG01000008">
    <property type="protein sequence ID" value="SMX81540.1"/>
    <property type="molecule type" value="Genomic_DNA"/>
</dbReference>
<dbReference type="SUPFAM" id="SSF54826">
    <property type="entry name" value="Enolase N-terminal domain-like"/>
    <property type="match status" value="1"/>
</dbReference>
<feature type="active site" evidence="2">
    <location>
        <position position="814"/>
    </location>
</feature>
<evidence type="ECO:0000256" key="2">
    <source>
        <dbReference type="PROSITE-ProRule" id="PRU00520"/>
    </source>
</evidence>
<dbReference type="PROSITE" id="PS51160">
    <property type="entry name" value="ACYLPHOSPHATASE_3"/>
    <property type="match status" value="1"/>
</dbReference>
<dbReference type="Gene3D" id="3.20.20.120">
    <property type="entry name" value="Enolase-like C-terminal domain"/>
    <property type="match status" value="1"/>
</dbReference>
<dbReference type="Pfam" id="PF00708">
    <property type="entry name" value="Acylphosphatase"/>
    <property type="match status" value="1"/>
</dbReference>
<evidence type="ECO:0000256" key="1">
    <source>
        <dbReference type="PROSITE-ProRule" id="PRU00409"/>
    </source>
</evidence>